<dbReference type="InterPro" id="IPR036188">
    <property type="entry name" value="FAD/NAD-bd_sf"/>
</dbReference>
<organism evidence="2 3">
    <name type="scientific">Hapsidospora chrysogenum (strain ATCC 11550 / CBS 779.69 / DSM 880 / IAM 14645 / JCM 23072 / IMI 49137)</name>
    <name type="common">Acremonium chrysogenum</name>
    <dbReference type="NCBI Taxonomy" id="857340"/>
    <lineage>
        <taxon>Eukaryota</taxon>
        <taxon>Fungi</taxon>
        <taxon>Dikarya</taxon>
        <taxon>Ascomycota</taxon>
        <taxon>Pezizomycotina</taxon>
        <taxon>Sordariomycetes</taxon>
        <taxon>Hypocreomycetidae</taxon>
        <taxon>Hypocreales</taxon>
        <taxon>Bionectriaceae</taxon>
        <taxon>Hapsidospora</taxon>
    </lineage>
</organism>
<dbReference type="EMBL" id="JPKY01000180">
    <property type="protein sequence ID" value="KFH40637.1"/>
    <property type="molecule type" value="Genomic_DNA"/>
</dbReference>
<protein>
    <recommendedName>
        <fullName evidence="1">2,6-dihydroxypyridine 3-monooxygenase substrate binding domain-containing protein</fullName>
    </recommendedName>
</protein>
<feature type="domain" description="2,6-dihydroxypyridine 3-monooxygenase substrate binding" evidence="1">
    <location>
        <begin position="175"/>
        <end position="305"/>
    </location>
</feature>
<dbReference type="InterPro" id="IPR054707">
    <property type="entry name" value="DhpH_subs-bd"/>
</dbReference>
<comment type="caution">
    <text evidence="2">The sequence shown here is derived from an EMBL/GenBank/DDBJ whole genome shotgun (WGS) entry which is preliminary data.</text>
</comment>
<accession>A0A086SU55</accession>
<dbReference type="InterPro" id="IPR053212">
    <property type="entry name" value="DHP_3-monooxygenase"/>
</dbReference>
<evidence type="ECO:0000313" key="2">
    <source>
        <dbReference type="EMBL" id="KFH40637.1"/>
    </source>
</evidence>
<dbReference type="HOGENOM" id="CLU_009665_0_0_1"/>
<gene>
    <name evidence="2" type="ORF">ACRE_086640</name>
</gene>
<dbReference type="STRING" id="857340.A0A086SU55"/>
<dbReference type="SUPFAM" id="SSF54373">
    <property type="entry name" value="FAD-linked reductases, C-terminal domain"/>
    <property type="match status" value="1"/>
</dbReference>
<dbReference type="PANTHER" id="PTHR47469">
    <property type="entry name" value="MONOOXYGENASE-LIKE"/>
    <property type="match status" value="1"/>
</dbReference>
<evidence type="ECO:0000313" key="3">
    <source>
        <dbReference type="Proteomes" id="UP000029964"/>
    </source>
</evidence>
<dbReference type="SUPFAM" id="SSF51905">
    <property type="entry name" value="FAD/NAD(P)-binding domain"/>
    <property type="match status" value="1"/>
</dbReference>
<name>A0A086SU55_HAPC1</name>
<dbReference type="PANTHER" id="PTHR47469:SF2">
    <property type="entry name" value="OS06G0597600 PROTEIN"/>
    <property type="match status" value="1"/>
</dbReference>
<dbReference type="AlphaFoldDB" id="A0A086SU55"/>
<sequence>MCALPLKHAGHSVTIIERDGGDRESHQAGIGMGLDVYRLLAQHDRIRRPFSSRNTQVQLVKHDGSVQVMAYGRGGITTWDAFYYRLRSLFDGHVSSYYPTAPQSSDKDGHVSYESGQEVIDIARDDEDDSQMVLTVRNRDTQAVSKIRADLVIAADGASSSIRARYLGAHDRRSVGYVTWRGTVPESKVSEATLQTLKRSVSLHRTLDQKQHCVIYIMPGPDGSLEPGERLINCAWYTNESPESLDEILTDRIDGHRHRNTVPAGRIRTEIWDARVKAARDKGMLAAPFLEVVEKIERPFLQVITETDPPPHAAFEDGKVLLVGEALCQLRPHTGFSSAHAAFHALCVHEYVRGRMTLGEIDDSVTRFARLHWWQSLWYGEMYQGRKISALVAACHFWWHATVDRFRAWRTGRKPLLRVGAAAQADESVVAAVAI</sequence>
<keyword evidence="3" id="KW-1185">Reference proteome</keyword>
<proteinExistence type="predicted"/>
<dbReference type="Proteomes" id="UP000029964">
    <property type="component" value="Unassembled WGS sequence"/>
</dbReference>
<dbReference type="Gene3D" id="3.30.9.60">
    <property type="match status" value="1"/>
</dbReference>
<reference evidence="3" key="1">
    <citation type="journal article" date="2014" name="Genome Announc.">
        <title>Genome sequence and annotation of Acremonium chrysogenum, producer of the beta-lactam antibiotic cephalosporin C.</title>
        <authorList>
            <person name="Terfehr D."/>
            <person name="Dahlmann T.A."/>
            <person name="Specht T."/>
            <person name="Zadra I."/>
            <person name="Kuernsteiner H."/>
            <person name="Kueck U."/>
        </authorList>
    </citation>
    <scope>NUCLEOTIDE SEQUENCE [LARGE SCALE GENOMIC DNA]</scope>
    <source>
        <strain evidence="3">ATCC 11550 / CBS 779.69 / DSM 880 / IAM 14645 / JCM 23072 / IMI 49137</strain>
    </source>
</reference>
<dbReference type="Pfam" id="PF22607">
    <property type="entry name" value="FAD_binding-like"/>
    <property type="match status" value="1"/>
</dbReference>
<evidence type="ECO:0000259" key="1">
    <source>
        <dbReference type="Pfam" id="PF22607"/>
    </source>
</evidence>
<dbReference type="OrthoDB" id="16820at2759"/>